<organism evidence="9 10">
    <name type="scientific">Vallitalea longa</name>
    <dbReference type="NCBI Taxonomy" id="2936439"/>
    <lineage>
        <taxon>Bacteria</taxon>
        <taxon>Bacillati</taxon>
        <taxon>Bacillota</taxon>
        <taxon>Clostridia</taxon>
        <taxon>Lachnospirales</taxon>
        <taxon>Vallitaleaceae</taxon>
        <taxon>Vallitalea</taxon>
    </lineage>
</organism>
<dbReference type="GO" id="GO:0055085">
    <property type="term" value="P:transmembrane transport"/>
    <property type="evidence" value="ECO:0007669"/>
    <property type="project" value="InterPro"/>
</dbReference>
<feature type="transmembrane region" description="Helical" evidence="7">
    <location>
        <begin position="21"/>
        <end position="41"/>
    </location>
</feature>
<protein>
    <submittedName>
        <fullName evidence="9">Sugar ABC transporter permease</fullName>
    </submittedName>
</protein>
<dbReference type="PANTHER" id="PTHR43227">
    <property type="entry name" value="BLL4140 PROTEIN"/>
    <property type="match status" value="1"/>
</dbReference>
<dbReference type="InterPro" id="IPR050809">
    <property type="entry name" value="UgpAE/MalFG_permease"/>
</dbReference>
<feature type="transmembrane region" description="Helical" evidence="7">
    <location>
        <begin position="279"/>
        <end position="298"/>
    </location>
</feature>
<dbReference type="CDD" id="cd06261">
    <property type="entry name" value="TM_PBP2"/>
    <property type="match status" value="1"/>
</dbReference>
<comment type="subcellular location">
    <subcellularLocation>
        <location evidence="1 7">Cell membrane</location>
        <topology evidence="1 7">Multi-pass membrane protein</topology>
    </subcellularLocation>
</comment>
<keyword evidence="2 7" id="KW-0813">Transport</keyword>
<feature type="transmembrane region" description="Helical" evidence="7">
    <location>
        <begin position="220"/>
        <end position="241"/>
    </location>
</feature>
<evidence type="ECO:0000256" key="6">
    <source>
        <dbReference type="ARBA" id="ARBA00023136"/>
    </source>
</evidence>
<comment type="similarity">
    <text evidence="7">Belongs to the binding-protein-dependent transport system permease family.</text>
</comment>
<dbReference type="AlphaFoldDB" id="A0A9W5Y8W3"/>
<keyword evidence="4 7" id="KW-0812">Transmembrane</keyword>
<dbReference type="SUPFAM" id="SSF161098">
    <property type="entry name" value="MetI-like"/>
    <property type="match status" value="1"/>
</dbReference>
<evidence type="ECO:0000313" key="10">
    <source>
        <dbReference type="Proteomes" id="UP001144256"/>
    </source>
</evidence>
<dbReference type="Pfam" id="PF00528">
    <property type="entry name" value="BPD_transp_1"/>
    <property type="match status" value="1"/>
</dbReference>
<dbReference type="InterPro" id="IPR035906">
    <property type="entry name" value="MetI-like_sf"/>
</dbReference>
<dbReference type="PANTHER" id="PTHR43227:SF11">
    <property type="entry name" value="BLL4140 PROTEIN"/>
    <property type="match status" value="1"/>
</dbReference>
<keyword evidence="10" id="KW-1185">Reference proteome</keyword>
<accession>A0A9W5Y8W3</accession>
<dbReference type="InterPro" id="IPR000515">
    <property type="entry name" value="MetI-like"/>
</dbReference>
<feature type="transmembrane region" description="Helical" evidence="7">
    <location>
        <begin position="129"/>
        <end position="154"/>
    </location>
</feature>
<dbReference type="PROSITE" id="PS50928">
    <property type="entry name" value="ABC_TM1"/>
    <property type="match status" value="1"/>
</dbReference>
<name>A0A9W5Y8W3_9FIRM</name>
<keyword evidence="5 7" id="KW-1133">Transmembrane helix</keyword>
<evidence type="ECO:0000256" key="3">
    <source>
        <dbReference type="ARBA" id="ARBA00022475"/>
    </source>
</evidence>
<feature type="domain" description="ABC transmembrane type-1" evidence="8">
    <location>
        <begin position="83"/>
        <end position="298"/>
    </location>
</feature>
<sequence>MNTAKPLKKRKVNAVRAIKRDYQLYLLVLPAIIYFLIFHYAPMYGLQIAFKDYHVLDGFTNSPWIGFKHFERFFNNYQFWRLLKNTLGISLFQLVAGFPIPIILALLLNQVKQKRFKKLVQTVTYIPHFISVVVLVGMLNIFLSPSSGIINTFLGLFDIKPIYFLGKPEYFKSIFVLSGVWQNAGWGSIIYLAALSGINPELYEAAKVDGASKFQIIKNIDLPGILPTIMILLIMNLGRIMNIGFQKAYLLQNSLNAPSSEIIQTYMYKIGILQMEFEYSTAISLFNTVINVILLVTANKLSKKFSDSSLW</sequence>
<gene>
    <name evidence="9" type="ORF">SH1V18_06860</name>
</gene>
<dbReference type="EMBL" id="BRLB01000001">
    <property type="protein sequence ID" value="GKX28206.1"/>
    <property type="molecule type" value="Genomic_DNA"/>
</dbReference>
<evidence type="ECO:0000256" key="5">
    <source>
        <dbReference type="ARBA" id="ARBA00022989"/>
    </source>
</evidence>
<evidence type="ECO:0000256" key="4">
    <source>
        <dbReference type="ARBA" id="ARBA00022692"/>
    </source>
</evidence>
<evidence type="ECO:0000313" key="9">
    <source>
        <dbReference type="EMBL" id="GKX28206.1"/>
    </source>
</evidence>
<dbReference type="GO" id="GO:0005886">
    <property type="term" value="C:plasma membrane"/>
    <property type="evidence" value="ECO:0007669"/>
    <property type="project" value="UniProtKB-SubCell"/>
</dbReference>
<evidence type="ECO:0000259" key="8">
    <source>
        <dbReference type="PROSITE" id="PS50928"/>
    </source>
</evidence>
<evidence type="ECO:0000256" key="1">
    <source>
        <dbReference type="ARBA" id="ARBA00004651"/>
    </source>
</evidence>
<evidence type="ECO:0000256" key="2">
    <source>
        <dbReference type="ARBA" id="ARBA00022448"/>
    </source>
</evidence>
<dbReference type="Proteomes" id="UP001144256">
    <property type="component" value="Unassembled WGS sequence"/>
</dbReference>
<feature type="transmembrane region" description="Helical" evidence="7">
    <location>
        <begin position="87"/>
        <end position="108"/>
    </location>
</feature>
<dbReference type="Gene3D" id="1.10.3720.10">
    <property type="entry name" value="MetI-like"/>
    <property type="match status" value="1"/>
</dbReference>
<feature type="transmembrane region" description="Helical" evidence="7">
    <location>
        <begin position="174"/>
        <end position="199"/>
    </location>
</feature>
<keyword evidence="3" id="KW-1003">Cell membrane</keyword>
<evidence type="ECO:0000256" key="7">
    <source>
        <dbReference type="RuleBase" id="RU363032"/>
    </source>
</evidence>
<keyword evidence="6 7" id="KW-0472">Membrane</keyword>
<proteinExistence type="inferred from homology"/>
<dbReference type="RefSeq" id="WP_281812262.1">
    <property type="nucleotide sequence ID" value="NZ_BRLB01000001.1"/>
</dbReference>
<comment type="caution">
    <text evidence="9">The sequence shown here is derived from an EMBL/GenBank/DDBJ whole genome shotgun (WGS) entry which is preliminary data.</text>
</comment>
<reference evidence="9" key="1">
    <citation type="submission" date="2022-06" db="EMBL/GenBank/DDBJ databases">
        <title>Vallitalea longa sp. nov., an anaerobic bacterium isolated from marine sediment.</title>
        <authorList>
            <person name="Hirano S."/>
            <person name="Terahara T."/>
            <person name="Mori K."/>
            <person name="Hamada M."/>
            <person name="Matsumoto R."/>
            <person name="Kobayashi T."/>
        </authorList>
    </citation>
    <scope>NUCLEOTIDE SEQUENCE</scope>
    <source>
        <strain evidence="9">SH18-1</strain>
    </source>
</reference>